<dbReference type="InterPro" id="IPR018378">
    <property type="entry name" value="C-type_lectin_CS"/>
</dbReference>
<feature type="disulfide bond" evidence="7">
    <location>
        <begin position="1016"/>
        <end position="1043"/>
    </location>
</feature>
<feature type="domain" description="C-type lectin" evidence="9">
    <location>
        <begin position="253"/>
        <end position="384"/>
    </location>
</feature>
<dbReference type="Gene3D" id="2.10.25.10">
    <property type="entry name" value="Laminin"/>
    <property type="match status" value="6"/>
</dbReference>
<feature type="domain" description="EGF-like" evidence="8">
    <location>
        <begin position="484"/>
        <end position="520"/>
    </location>
</feature>
<dbReference type="Pfam" id="PF00059">
    <property type="entry name" value="Lectin_C"/>
    <property type="match status" value="2"/>
</dbReference>
<feature type="domain" description="EGF-like" evidence="8">
    <location>
        <begin position="929"/>
        <end position="965"/>
    </location>
</feature>
<dbReference type="CDD" id="cd00037">
    <property type="entry name" value="CLECT"/>
    <property type="match status" value="3"/>
</dbReference>
<sequence length="1171" mass="130293">MQKKIKGILGSATTRYFWLGLDRSSNVMKWGDGKNYDFSGFNRFKWTYYWPGNCYYMSRQSGNWYHRITRYCSPNKGTLCIKLEADIKPVQVQVTNVALRSNIPISGRYYPMYGHVNNGFPIYKQQDSGGTVYLYSNRSSNTDHSFIFGSHPKSQPKVEWATTVSKANFVQDIKGSWSYRGSSGNLQSMSISLKEADIWNQWSGWSRCTKTCGTDGKKTRTRTCSKTLPSLVYCRGSRTQTQNCNLPECILNYNGKIYTLHHNTKVNFETARSRCQSNGGDLAMLKTQQIQDVVASEVQKFYLASPGRTKQFFIGLTRKNLPNWQWLDGSRAPTDSNDNGFANWALGEPNDSAWWNTEECGTMWAINQEWNDIPCDHVFYYICEKPDPCFVKPCQNNGICEVNGTDFKCWCRTGYQGKRCQTGAIKFCLPRELQLSEIESPADAANKTKFRINDVVVHRLLYGDGTLRSRIKSTCTSDGWTVIQLGPCESSPCENGGKCVNSGLGYSCECTPGFDGKNCENVVNPCDSRPCSDEGVCEVRGGTYHCVCNEGFTGKICDSRIKWSGWSEWSQCTTTCGSNSQQSRTRNCVGGEVGSVGCQGNSRQSKSCGPAICPVWKQWTAWSKCSVTCGAGGSRSRSRTCSVEDSCEGDAVENSACYPKPCVLVYRGKAYTVHGNKVLSHNDAQQECRNKNGSLAMVKNNQIHQILFAEVFKHRHLQPWRSFHIGLTTATTERAWKWMDNTPLGVYDNWAEGEPNDSQNNEDCGTMLAGTGKWNDVSCAIPRYYICEVNIERDACYSDPCRNGGSCVVSGSEYECNCLDGYVGKNCENDTACPAWKLASSVLESPLEAVNKTRFLINEEVIYQLLFSDGSIRNRMKLTCTPGGWETVRLEVGECQSNPCLNGGVCYSTSSGYECSCKDNYYGQDCEIIFDPCLSSPCKSNGLCETVRNTFQCTCEVGYTGRRCEIEPRTGKIAFQKPENAQQNATQCEDLIAPQNGSLNKSDNYPNVTSTVAFSCNEGFILNGTGIVICNEDLTWNSNPPTCEVALQESGNATQCKELTAPQNGSIVKTYDYPNVTSAVTFSCDEGFELDGFGLLNCKNNLKWDRNPPACEEEIAGCYANQLHANITINEASPEVKYPIGQRVNATCANPPSILTVECVEGPRWEPNQCK</sequence>
<dbReference type="GO" id="GO:0005509">
    <property type="term" value="F:calcium ion binding"/>
    <property type="evidence" value="ECO:0007669"/>
    <property type="project" value="InterPro"/>
</dbReference>
<dbReference type="AlphaFoldDB" id="A0A6F9DS13"/>
<dbReference type="PROSITE" id="PS01186">
    <property type="entry name" value="EGF_2"/>
    <property type="match status" value="5"/>
</dbReference>
<feature type="disulfide bond" evidence="6">
    <location>
        <begin position="548"/>
        <end position="557"/>
    </location>
</feature>
<dbReference type="SUPFAM" id="SSF57196">
    <property type="entry name" value="EGF/Laminin"/>
    <property type="match status" value="6"/>
</dbReference>
<keyword evidence="3" id="KW-0677">Repeat</keyword>
<dbReference type="InterPro" id="IPR000436">
    <property type="entry name" value="Sushi_SCR_CCP_dom"/>
</dbReference>
<dbReference type="Pfam" id="PF00090">
    <property type="entry name" value="TSP_1"/>
    <property type="match status" value="3"/>
</dbReference>
<gene>
    <name evidence="11" type="primary">Selp-002</name>
</gene>
<evidence type="ECO:0000256" key="4">
    <source>
        <dbReference type="ARBA" id="ARBA00023157"/>
    </source>
</evidence>
<evidence type="ECO:0000256" key="3">
    <source>
        <dbReference type="ARBA" id="ARBA00022737"/>
    </source>
</evidence>
<evidence type="ECO:0000256" key="6">
    <source>
        <dbReference type="PROSITE-ProRule" id="PRU00076"/>
    </source>
</evidence>
<dbReference type="InterPro" id="IPR000152">
    <property type="entry name" value="EGF-type_Asp/Asn_hydroxyl_site"/>
</dbReference>
<evidence type="ECO:0000256" key="7">
    <source>
        <dbReference type="PROSITE-ProRule" id="PRU00302"/>
    </source>
</evidence>
<dbReference type="EMBL" id="LR790099">
    <property type="protein sequence ID" value="CAB3265961.1"/>
    <property type="molecule type" value="mRNA"/>
</dbReference>
<dbReference type="FunFam" id="2.10.25.10:FF:000063">
    <property type="entry name" value="Slit guidance ligand 2"/>
    <property type="match status" value="1"/>
</dbReference>
<feature type="disulfide bond" evidence="7">
    <location>
        <begin position="1084"/>
        <end position="1111"/>
    </location>
</feature>
<dbReference type="SUPFAM" id="SSF56436">
    <property type="entry name" value="C-type lectin-like"/>
    <property type="match status" value="3"/>
</dbReference>
<feature type="domain" description="EGF-like" evidence="8">
    <location>
        <begin position="891"/>
        <end position="927"/>
    </location>
</feature>
<dbReference type="SMART" id="SM00181">
    <property type="entry name" value="EGF"/>
    <property type="match status" value="6"/>
</dbReference>
<keyword evidence="5" id="KW-0325">Glycoprotein</keyword>
<accession>A0A6F9DS13</accession>
<feature type="disulfide bond" evidence="6">
    <location>
        <begin position="411"/>
        <end position="420"/>
    </location>
</feature>
<dbReference type="FunFam" id="2.10.25.10:FF:000321">
    <property type="entry name" value="Protein delta homolog 1"/>
    <property type="match status" value="1"/>
</dbReference>
<dbReference type="SUPFAM" id="SSF82895">
    <property type="entry name" value="TSP-1 type 1 repeat"/>
    <property type="match status" value="3"/>
</dbReference>
<feature type="domain" description="Sushi" evidence="10">
    <location>
        <begin position="1054"/>
        <end position="1113"/>
    </location>
</feature>
<dbReference type="PROSITE" id="PS00022">
    <property type="entry name" value="EGF_1"/>
    <property type="match status" value="6"/>
</dbReference>
<dbReference type="Gene3D" id="2.20.100.10">
    <property type="entry name" value="Thrombospondin type-1 (TSP1) repeat"/>
    <property type="match status" value="3"/>
</dbReference>
<dbReference type="Gene3D" id="3.10.100.10">
    <property type="entry name" value="Mannose-Binding Protein A, subunit A"/>
    <property type="match status" value="2"/>
</dbReference>
<evidence type="ECO:0000256" key="1">
    <source>
        <dbReference type="ARBA" id="ARBA00022536"/>
    </source>
</evidence>
<dbReference type="SMART" id="SM00179">
    <property type="entry name" value="EGF_CA"/>
    <property type="match status" value="6"/>
</dbReference>
<dbReference type="InterPro" id="IPR036383">
    <property type="entry name" value="TSP1_rpt_sf"/>
</dbReference>
<dbReference type="PROSITE" id="PS00010">
    <property type="entry name" value="ASX_HYDROXYL"/>
    <property type="match status" value="1"/>
</dbReference>
<keyword evidence="1 6" id="KW-0245">EGF-like domain</keyword>
<feature type="domain" description="C-type lectin" evidence="9">
    <location>
        <begin position="666"/>
        <end position="788"/>
    </location>
</feature>
<dbReference type="PROSITE" id="PS00615">
    <property type="entry name" value="C_TYPE_LECTIN_1"/>
    <property type="match status" value="2"/>
</dbReference>
<evidence type="ECO:0000256" key="5">
    <source>
        <dbReference type="ARBA" id="ARBA00023180"/>
    </source>
</evidence>
<dbReference type="PROSITE" id="PS50092">
    <property type="entry name" value="TSP1"/>
    <property type="match status" value="3"/>
</dbReference>
<dbReference type="SMART" id="SM00032">
    <property type="entry name" value="CCP"/>
    <property type="match status" value="3"/>
</dbReference>
<dbReference type="InterPro" id="IPR001881">
    <property type="entry name" value="EGF-like_Ca-bd_dom"/>
</dbReference>
<feature type="disulfide bond" evidence="6">
    <location>
        <begin position="818"/>
        <end position="827"/>
    </location>
</feature>
<feature type="disulfide bond" evidence="6">
    <location>
        <begin position="917"/>
        <end position="926"/>
    </location>
</feature>
<organism evidence="11">
    <name type="scientific">Phallusia mammillata</name>
    <dbReference type="NCBI Taxonomy" id="59560"/>
    <lineage>
        <taxon>Eukaryota</taxon>
        <taxon>Metazoa</taxon>
        <taxon>Chordata</taxon>
        <taxon>Tunicata</taxon>
        <taxon>Ascidiacea</taxon>
        <taxon>Phlebobranchia</taxon>
        <taxon>Ascidiidae</taxon>
        <taxon>Phallusia</taxon>
    </lineage>
</organism>
<keyword evidence="2" id="KW-0732">Signal</keyword>
<dbReference type="SUPFAM" id="SSF57535">
    <property type="entry name" value="Complement control module/SCR domain"/>
    <property type="match status" value="2"/>
</dbReference>
<feature type="disulfide bond" evidence="6">
    <location>
        <begin position="955"/>
        <end position="964"/>
    </location>
</feature>
<dbReference type="FunFam" id="2.10.25.10:FF:000095">
    <property type="entry name" value="Notch, isoform B"/>
    <property type="match status" value="1"/>
</dbReference>
<comment type="caution">
    <text evidence="6">Lacks conserved residue(s) required for the propagation of feature annotation.</text>
</comment>
<dbReference type="FunFam" id="2.10.25.10:FF:000255">
    <property type="entry name" value="Sushi, nidogen and EGF-like domains 1"/>
    <property type="match status" value="1"/>
</dbReference>
<evidence type="ECO:0000256" key="2">
    <source>
        <dbReference type="ARBA" id="ARBA00022729"/>
    </source>
</evidence>
<keyword evidence="7" id="KW-0768">Sushi</keyword>
<feature type="domain" description="EGF-like" evidence="8">
    <location>
        <begin position="792"/>
        <end position="828"/>
    </location>
</feature>
<dbReference type="CDD" id="cd00033">
    <property type="entry name" value="CCP"/>
    <property type="match status" value="2"/>
</dbReference>
<dbReference type="SMART" id="SM00034">
    <property type="entry name" value="CLECT"/>
    <property type="match status" value="2"/>
</dbReference>
<evidence type="ECO:0000259" key="9">
    <source>
        <dbReference type="PROSITE" id="PS50041"/>
    </source>
</evidence>
<feature type="domain" description="EGF-like" evidence="8">
    <location>
        <begin position="385"/>
        <end position="421"/>
    </location>
</feature>
<dbReference type="PROSITE" id="PS50026">
    <property type="entry name" value="EGF_3"/>
    <property type="match status" value="6"/>
</dbReference>
<feature type="domain" description="EGF-like" evidence="8">
    <location>
        <begin position="522"/>
        <end position="558"/>
    </location>
</feature>
<dbReference type="PROSITE" id="PS50923">
    <property type="entry name" value="SUSHI"/>
    <property type="match status" value="2"/>
</dbReference>
<dbReference type="InterPro" id="IPR000884">
    <property type="entry name" value="TSP1_rpt"/>
</dbReference>
<dbReference type="InterPro" id="IPR016187">
    <property type="entry name" value="CTDL_fold"/>
</dbReference>
<dbReference type="PANTHER" id="PTHR24049">
    <property type="entry name" value="CRUMBS FAMILY MEMBER"/>
    <property type="match status" value="1"/>
</dbReference>
<feature type="domain" description="Sushi" evidence="10">
    <location>
        <begin position="986"/>
        <end position="1045"/>
    </location>
</feature>
<proteinExistence type="evidence at transcript level"/>
<dbReference type="InterPro" id="IPR001304">
    <property type="entry name" value="C-type_lectin-like"/>
</dbReference>
<keyword evidence="4 6" id="KW-1015">Disulfide bond</keyword>
<dbReference type="Pfam" id="PF00084">
    <property type="entry name" value="Sushi"/>
    <property type="match status" value="2"/>
</dbReference>
<dbReference type="InterPro" id="IPR035976">
    <property type="entry name" value="Sushi/SCR/CCP_sf"/>
</dbReference>
<evidence type="ECO:0000313" key="11">
    <source>
        <dbReference type="EMBL" id="CAB3265961.1"/>
    </source>
</evidence>
<protein>
    <submittedName>
        <fullName evidence="11">Fibropellin-1-like</fullName>
    </submittedName>
</protein>
<evidence type="ECO:0000259" key="10">
    <source>
        <dbReference type="PROSITE" id="PS50923"/>
    </source>
</evidence>
<feature type="disulfide bond" evidence="6">
    <location>
        <begin position="510"/>
        <end position="519"/>
    </location>
</feature>
<dbReference type="InterPro" id="IPR000742">
    <property type="entry name" value="EGF"/>
</dbReference>
<dbReference type="PROSITE" id="PS50041">
    <property type="entry name" value="C_TYPE_LECTIN_2"/>
    <property type="match status" value="2"/>
</dbReference>
<dbReference type="Gene3D" id="2.10.70.10">
    <property type="entry name" value="Complement Module, domain 1"/>
    <property type="match status" value="2"/>
</dbReference>
<dbReference type="CDD" id="cd00054">
    <property type="entry name" value="EGF_CA"/>
    <property type="match status" value="6"/>
</dbReference>
<name>A0A6F9DS13_9ASCI</name>
<reference evidence="11" key="1">
    <citation type="submission" date="2020-04" db="EMBL/GenBank/DDBJ databases">
        <authorList>
            <person name="Neveu A P."/>
        </authorList>
    </citation>
    <scope>NUCLEOTIDE SEQUENCE</scope>
    <source>
        <tissue evidence="11">Whole embryo</tissue>
    </source>
</reference>
<dbReference type="Pfam" id="PF00008">
    <property type="entry name" value="EGF"/>
    <property type="match status" value="5"/>
</dbReference>
<dbReference type="SMART" id="SM00209">
    <property type="entry name" value="TSP1"/>
    <property type="match status" value="3"/>
</dbReference>
<evidence type="ECO:0000259" key="8">
    <source>
        <dbReference type="PROSITE" id="PS50026"/>
    </source>
</evidence>
<dbReference type="InterPro" id="IPR051022">
    <property type="entry name" value="Notch_Cell-Fate_Det"/>
</dbReference>
<dbReference type="InterPro" id="IPR016186">
    <property type="entry name" value="C-type_lectin-like/link_sf"/>
</dbReference>